<dbReference type="SUPFAM" id="SSF53254">
    <property type="entry name" value="Phosphoglycerate mutase-like"/>
    <property type="match status" value="1"/>
</dbReference>
<dbReference type="InterPro" id="IPR029033">
    <property type="entry name" value="His_PPase_superfam"/>
</dbReference>
<feature type="chain" id="PRO_5042554708" evidence="2">
    <location>
        <begin position="26"/>
        <end position="421"/>
    </location>
</feature>
<dbReference type="Gene3D" id="3.40.50.1240">
    <property type="entry name" value="Phosphoglycerate mutase-like"/>
    <property type="match status" value="2"/>
</dbReference>
<dbReference type="InterPro" id="IPR000560">
    <property type="entry name" value="His_Pase_clade-2"/>
</dbReference>
<dbReference type="GO" id="GO:0030288">
    <property type="term" value="C:outer membrane-bounded periplasmic space"/>
    <property type="evidence" value="ECO:0007669"/>
    <property type="project" value="TreeGrafter"/>
</dbReference>
<evidence type="ECO:0000313" key="4">
    <source>
        <dbReference type="Proteomes" id="UP000226420"/>
    </source>
</evidence>
<comment type="caution">
    <text evidence="3">The sequence shown here is derived from an EMBL/GenBank/DDBJ whole genome shotgun (WGS) entry which is preliminary data.</text>
</comment>
<accession>A0AAJ5BH43</accession>
<dbReference type="Proteomes" id="UP000226420">
    <property type="component" value="Unassembled WGS sequence"/>
</dbReference>
<evidence type="ECO:0000313" key="3">
    <source>
        <dbReference type="EMBL" id="SFC78478.1"/>
    </source>
</evidence>
<dbReference type="InterPro" id="IPR050645">
    <property type="entry name" value="Histidine_acid_phosphatase"/>
</dbReference>
<name>A0AAJ5BH43_9GAMM</name>
<keyword evidence="2" id="KW-0732">Signal</keyword>
<organism evidence="3 4">
    <name type="scientific">Pragia fontium DSM 5563 = ATCC 49100</name>
    <dbReference type="NCBI Taxonomy" id="1122977"/>
    <lineage>
        <taxon>Bacteria</taxon>
        <taxon>Pseudomonadati</taxon>
        <taxon>Pseudomonadota</taxon>
        <taxon>Gammaproteobacteria</taxon>
        <taxon>Enterobacterales</taxon>
        <taxon>Budviciaceae</taxon>
        <taxon>Pragia</taxon>
    </lineage>
</organism>
<protein>
    <submittedName>
        <fullName evidence="3">Glucose-1-phosphatase</fullName>
    </submittedName>
</protein>
<dbReference type="EMBL" id="FOLW01000004">
    <property type="protein sequence ID" value="SFC78478.1"/>
    <property type="molecule type" value="Genomic_DNA"/>
</dbReference>
<dbReference type="Pfam" id="PF00328">
    <property type="entry name" value="His_Phos_2"/>
    <property type="match status" value="1"/>
</dbReference>
<dbReference type="CDD" id="cd07061">
    <property type="entry name" value="HP_HAP_like"/>
    <property type="match status" value="1"/>
</dbReference>
<dbReference type="PANTHER" id="PTHR11567:SF135">
    <property type="entry name" value="GLUCOSE-1-PHOSPHATASE"/>
    <property type="match status" value="1"/>
</dbReference>
<feature type="signal peptide" evidence="2">
    <location>
        <begin position="1"/>
        <end position="25"/>
    </location>
</feature>
<comment type="similarity">
    <text evidence="1">Belongs to the histidine acid phosphatase family.</text>
</comment>
<evidence type="ECO:0000256" key="2">
    <source>
        <dbReference type="SAM" id="SignalP"/>
    </source>
</evidence>
<gene>
    <name evidence="3" type="ORF">SAMN02745723_104120</name>
</gene>
<dbReference type="AlphaFoldDB" id="A0AAJ5BH43"/>
<sequence length="421" mass="47027">MKKFTSRALLCCLPMVIPFAPTASAADSGYELKQVFMFSRHGLRAPLANSGSVLATSTPKTWPKWETKGGYLTPKGGVLENYFGHYVNAWMVKENLFSKDTCPVQGETFIYANSLQRTVATAQYFTLGAFPGCDVKILHQAEIGIMDSTFNPIIRDGSEQFKQSALKAMNNEAGPKGLDGLNKQLKPAYDLLDKLTDYKNSSVCQNDKRCDLNSEPAEFTLVKNKEPGVTGPLRIGTSISDAFILQYYQGFPLQDVAWGGIKSDAEWNKLAEIKDRYGEVLFGSPIVAKNVAAPLIKYMNVIFNDNEVTKPVKFNMMVGHDSNVVSLLSVLKIKDYQLPGQFEKTPIGGKIVFERWKDKSNNKDLIKIEYLYQTKEQIRHAEPLSLEHPPQRVVLEMENCPIDANGFCSFDDFTKILKSAI</sequence>
<evidence type="ECO:0000256" key="1">
    <source>
        <dbReference type="ARBA" id="ARBA00005375"/>
    </source>
</evidence>
<dbReference type="NCBIfam" id="NF007553">
    <property type="entry name" value="PRK10173.1"/>
    <property type="match status" value="1"/>
</dbReference>
<dbReference type="GO" id="GO:0050308">
    <property type="term" value="F:sugar-phosphatase activity"/>
    <property type="evidence" value="ECO:0007669"/>
    <property type="project" value="TreeGrafter"/>
</dbReference>
<dbReference type="PANTHER" id="PTHR11567">
    <property type="entry name" value="ACID PHOSPHATASE-RELATED"/>
    <property type="match status" value="1"/>
</dbReference>
<reference evidence="3 4" key="1">
    <citation type="submission" date="2016-10" db="EMBL/GenBank/DDBJ databases">
        <authorList>
            <person name="Varghese N."/>
            <person name="Submissions S."/>
        </authorList>
    </citation>
    <scope>NUCLEOTIDE SEQUENCE [LARGE SCALE GENOMIC DNA]</scope>
    <source>
        <strain evidence="3 4">DSM 5563</strain>
    </source>
</reference>
<dbReference type="RefSeq" id="WP_074822275.1">
    <property type="nucleotide sequence ID" value="NZ_FOLW01000004.1"/>
</dbReference>
<proteinExistence type="inferred from homology"/>